<dbReference type="InterPro" id="IPR029479">
    <property type="entry name" value="Nitroreductase"/>
</dbReference>
<dbReference type="InterPro" id="IPR000415">
    <property type="entry name" value="Nitroreductase-like"/>
</dbReference>
<evidence type="ECO:0000256" key="6">
    <source>
        <dbReference type="ARBA" id="ARBA00023002"/>
    </source>
</evidence>
<organism evidence="8 9">
    <name type="scientific">Hufsiella arboris</name>
    <dbReference type="NCBI Taxonomy" id="2695275"/>
    <lineage>
        <taxon>Bacteria</taxon>
        <taxon>Pseudomonadati</taxon>
        <taxon>Bacteroidota</taxon>
        <taxon>Sphingobacteriia</taxon>
        <taxon>Sphingobacteriales</taxon>
        <taxon>Sphingobacteriaceae</taxon>
        <taxon>Hufsiella</taxon>
    </lineage>
</organism>
<dbReference type="SUPFAM" id="SSF55469">
    <property type="entry name" value="FMN-dependent nitroreductase-like"/>
    <property type="match status" value="1"/>
</dbReference>
<dbReference type="Pfam" id="PF00881">
    <property type="entry name" value="Nitroreductase"/>
    <property type="match status" value="1"/>
</dbReference>
<comment type="similarity">
    <text evidence="2">Belongs to the nitroreductase family.</text>
</comment>
<dbReference type="PANTHER" id="PTHR43673">
    <property type="entry name" value="NAD(P)H NITROREDUCTASE YDGI-RELATED"/>
    <property type="match status" value="1"/>
</dbReference>
<accession>A0A7K1YET9</accession>
<evidence type="ECO:0000313" key="9">
    <source>
        <dbReference type="Proteomes" id="UP000466586"/>
    </source>
</evidence>
<keyword evidence="4" id="KW-0288">FMN</keyword>
<sequence length="217" mass="24150">MDLISALNWRYATKRMNGEKVPQEKIENILESVRLSASSIGLQPYNVIVVEDPAVKEKIKAVANNQPQIAEASHLLIFAAWDTLTEEKIDNYINLTASTRNMPVESLSTIKGYLSAILKNTPEQNFNWMARQAYIAFGTAITAAALEQVDATPMEGFNGPALDELLGLSERGLKSVTILTLGYRDTTTDWLAPMKKVRYPKEELFVNITDSDLKEAV</sequence>
<gene>
    <name evidence="8" type="ORF">GS399_19345</name>
</gene>
<evidence type="ECO:0000256" key="3">
    <source>
        <dbReference type="ARBA" id="ARBA00022630"/>
    </source>
</evidence>
<comment type="cofactor">
    <cofactor evidence="1">
        <name>FMN</name>
        <dbReference type="ChEBI" id="CHEBI:58210"/>
    </cofactor>
</comment>
<dbReference type="CDD" id="cd02149">
    <property type="entry name" value="NfsB-like"/>
    <property type="match status" value="1"/>
</dbReference>
<proteinExistence type="inferred from homology"/>
<dbReference type="PANTHER" id="PTHR43673:SF2">
    <property type="entry name" value="NITROREDUCTASE"/>
    <property type="match status" value="1"/>
</dbReference>
<comment type="caution">
    <text evidence="8">The sequence shown here is derived from an EMBL/GenBank/DDBJ whole genome shotgun (WGS) entry which is preliminary data.</text>
</comment>
<dbReference type="EMBL" id="WVHT01000013">
    <property type="protein sequence ID" value="MXV53127.1"/>
    <property type="molecule type" value="Genomic_DNA"/>
</dbReference>
<evidence type="ECO:0000256" key="2">
    <source>
        <dbReference type="ARBA" id="ARBA00007118"/>
    </source>
</evidence>
<evidence type="ECO:0000256" key="1">
    <source>
        <dbReference type="ARBA" id="ARBA00001917"/>
    </source>
</evidence>
<evidence type="ECO:0000256" key="4">
    <source>
        <dbReference type="ARBA" id="ARBA00022643"/>
    </source>
</evidence>
<keyword evidence="3" id="KW-0285">Flavoprotein</keyword>
<dbReference type="GO" id="GO:0016491">
    <property type="term" value="F:oxidoreductase activity"/>
    <property type="evidence" value="ECO:0007669"/>
    <property type="project" value="UniProtKB-KW"/>
</dbReference>
<protein>
    <submittedName>
        <fullName evidence="8">NAD(P)H-dependent oxidoreductase</fullName>
    </submittedName>
</protein>
<name>A0A7K1YET9_9SPHI</name>
<feature type="domain" description="Nitroreductase" evidence="7">
    <location>
        <begin position="8"/>
        <end position="183"/>
    </location>
</feature>
<keyword evidence="9" id="KW-1185">Reference proteome</keyword>
<dbReference type="InterPro" id="IPR033878">
    <property type="entry name" value="NfsB-like"/>
</dbReference>
<keyword evidence="6" id="KW-0560">Oxidoreductase</keyword>
<keyword evidence="5" id="KW-0521">NADP</keyword>
<dbReference type="RefSeq" id="WP_160846304.1">
    <property type="nucleotide sequence ID" value="NZ_WVHT01000013.1"/>
</dbReference>
<evidence type="ECO:0000313" key="8">
    <source>
        <dbReference type="EMBL" id="MXV53127.1"/>
    </source>
</evidence>
<reference evidence="8 9" key="1">
    <citation type="submission" date="2019-11" db="EMBL/GenBank/DDBJ databases">
        <title>Pedobacter sp. HMF7647 Genome sequencing and assembly.</title>
        <authorList>
            <person name="Kang H."/>
            <person name="Kim H."/>
            <person name="Joh K."/>
        </authorList>
    </citation>
    <scope>NUCLEOTIDE SEQUENCE [LARGE SCALE GENOMIC DNA]</scope>
    <source>
        <strain evidence="8 9">HMF7647</strain>
    </source>
</reference>
<dbReference type="AlphaFoldDB" id="A0A7K1YET9"/>
<dbReference type="Proteomes" id="UP000466586">
    <property type="component" value="Unassembled WGS sequence"/>
</dbReference>
<evidence type="ECO:0000256" key="5">
    <source>
        <dbReference type="ARBA" id="ARBA00022857"/>
    </source>
</evidence>
<dbReference type="Gene3D" id="3.40.109.10">
    <property type="entry name" value="NADH Oxidase"/>
    <property type="match status" value="1"/>
</dbReference>
<evidence type="ECO:0000259" key="7">
    <source>
        <dbReference type="Pfam" id="PF00881"/>
    </source>
</evidence>